<sequence>MKTRWILLATCLLGLAGCSSEYIISTVDGNLITTDNKPRLDKSSGMIRFEDHEGREQIIPQSQVKQIMER</sequence>
<evidence type="ECO:0000256" key="4">
    <source>
        <dbReference type="ARBA" id="ARBA00023139"/>
    </source>
</evidence>
<feature type="signal peptide" evidence="6">
    <location>
        <begin position="1"/>
        <end position="21"/>
    </location>
</feature>
<feature type="domain" description="Lipoprotein YgdI/YgdR-like SH3-like" evidence="7">
    <location>
        <begin position="21"/>
        <end position="69"/>
    </location>
</feature>
<evidence type="ECO:0000259" key="7">
    <source>
        <dbReference type="Pfam" id="PF06004"/>
    </source>
</evidence>
<dbReference type="EMBL" id="FNIJ01000001">
    <property type="protein sequence ID" value="SDN13125.1"/>
    <property type="molecule type" value="Genomic_DNA"/>
</dbReference>
<dbReference type="PANTHER" id="PTHR37011:SF1">
    <property type="entry name" value="POT FAMILY PEPTIDE TRANSPORT PROTEIN"/>
    <property type="match status" value="1"/>
</dbReference>
<dbReference type="Proteomes" id="UP000242957">
    <property type="component" value="Unassembled WGS sequence"/>
</dbReference>
<dbReference type="InterPro" id="IPR010920">
    <property type="entry name" value="LSM_dom_sf"/>
</dbReference>
<reference evidence="9" key="1">
    <citation type="submission" date="2016-10" db="EMBL/GenBank/DDBJ databases">
        <authorList>
            <person name="Varghese N."/>
            <person name="Submissions S."/>
        </authorList>
    </citation>
    <scope>NUCLEOTIDE SEQUENCE [LARGE SCALE GENOMIC DNA]</scope>
    <source>
        <strain evidence="9">JCM 21621</strain>
    </source>
</reference>
<dbReference type="InterPro" id="IPR047807">
    <property type="entry name" value="YgdI/YgdR-like_SH3-like"/>
</dbReference>
<evidence type="ECO:0000256" key="3">
    <source>
        <dbReference type="ARBA" id="ARBA00023136"/>
    </source>
</evidence>
<feature type="chain" id="PRO_5017271340" description="Lipoprotein YgdI/YgdR-like SH3-like domain-containing protein" evidence="6">
    <location>
        <begin position="22"/>
        <end position="70"/>
    </location>
</feature>
<dbReference type="Gene3D" id="2.30.30.100">
    <property type="match status" value="1"/>
</dbReference>
<evidence type="ECO:0000256" key="2">
    <source>
        <dbReference type="ARBA" id="ARBA00022729"/>
    </source>
</evidence>
<dbReference type="Pfam" id="PF06004">
    <property type="entry name" value="DUF903"/>
    <property type="match status" value="1"/>
</dbReference>
<organism evidence="8 9">
    <name type="scientific">Pseudomonas jinjuensis</name>
    <dbReference type="NCBI Taxonomy" id="198616"/>
    <lineage>
        <taxon>Bacteria</taxon>
        <taxon>Pseudomonadati</taxon>
        <taxon>Pseudomonadota</taxon>
        <taxon>Gammaproteobacteria</taxon>
        <taxon>Pseudomonadales</taxon>
        <taxon>Pseudomonadaceae</taxon>
        <taxon>Pseudomonas</taxon>
    </lineage>
</organism>
<gene>
    <name evidence="8" type="ORF">SAMN05216193_101226</name>
</gene>
<dbReference type="PANTHER" id="PTHR37011">
    <property type="entry name" value="POT FAMILY PEPTIDE TRANSPORT PROTEIN-RELATED"/>
    <property type="match status" value="1"/>
</dbReference>
<evidence type="ECO:0000256" key="6">
    <source>
        <dbReference type="SAM" id="SignalP"/>
    </source>
</evidence>
<keyword evidence="2 6" id="KW-0732">Signal</keyword>
<dbReference type="AlphaFoldDB" id="A0A1G9YWT4"/>
<dbReference type="PROSITE" id="PS51257">
    <property type="entry name" value="PROKAR_LIPOPROTEIN"/>
    <property type="match status" value="1"/>
</dbReference>
<dbReference type="STRING" id="198616.SAMN05216193_101226"/>
<evidence type="ECO:0000256" key="5">
    <source>
        <dbReference type="ARBA" id="ARBA00023288"/>
    </source>
</evidence>
<keyword evidence="9" id="KW-1185">Reference proteome</keyword>
<dbReference type="NCBIfam" id="NF033216">
    <property type="entry name" value="lipo_YgdI_YgdR"/>
    <property type="match status" value="1"/>
</dbReference>
<name>A0A1G9YWT4_9PSED</name>
<keyword evidence="5" id="KW-0449">Lipoprotein</keyword>
<accession>A0A1G9YWT4</accession>
<dbReference type="OrthoDB" id="6520455at2"/>
<dbReference type="RefSeq" id="WP_084310416.1">
    <property type="nucleotide sequence ID" value="NZ_FNIJ01000001.1"/>
</dbReference>
<keyword evidence="3" id="KW-0472">Membrane</keyword>
<dbReference type="SUPFAM" id="SSF50182">
    <property type="entry name" value="Sm-like ribonucleoproteins"/>
    <property type="match status" value="1"/>
</dbReference>
<proteinExistence type="predicted"/>
<protein>
    <recommendedName>
        <fullName evidence="7">Lipoprotein YgdI/YgdR-like SH3-like domain-containing protein</fullName>
    </recommendedName>
</protein>
<dbReference type="InterPro" id="IPR010305">
    <property type="entry name" value="YgdI/YgdR-like"/>
</dbReference>
<keyword evidence="1" id="KW-1003">Cell membrane</keyword>
<keyword evidence="4" id="KW-0564">Palmitate</keyword>
<evidence type="ECO:0000313" key="9">
    <source>
        <dbReference type="Proteomes" id="UP000242957"/>
    </source>
</evidence>
<evidence type="ECO:0000256" key="1">
    <source>
        <dbReference type="ARBA" id="ARBA00022475"/>
    </source>
</evidence>
<evidence type="ECO:0000313" key="8">
    <source>
        <dbReference type="EMBL" id="SDN13125.1"/>
    </source>
</evidence>